<feature type="compositionally biased region" description="Basic and acidic residues" evidence="9">
    <location>
        <begin position="345"/>
        <end position="377"/>
    </location>
</feature>
<feature type="compositionally biased region" description="Polar residues" evidence="9">
    <location>
        <begin position="162"/>
        <end position="171"/>
    </location>
</feature>
<dbReference type="InterPro" id="IPR014012">
    <property type="entry name" value="HSA_dom"/>
</dbReference>
<feature type="compositionally biased region" description="Polar residues" evidence="9">
    <location>
        <begin position="1408"/>
        <end position="1422"/>
    </location>
</feature>
<dbReference type="CDD" id="cd00167">
    <property type="entry name" value="SANT"/>
    <property type="match status" value="1"/>
</dbReference>
<evidence type="ECO:0000313" key="13">
    <source>
        <dbReference type="Proteomes" id="UP001305779"/>
    </source>
</evidence>
<comment type="similarity">
    <text evidence="2">Belongs to the EAF1 family.</text>
</comment>
<evidence type="ECO:0000256" key="8">
    <source>
        <dbReference type="ARBA" id="ARBA00029670"/>
    </source>
</evidence>
<sequence length="1508" mass="166634">MSLVDGLRRDASTKRDHELKSLSSSHRGLLRGLWSVNNLIHNNLNLTSLINHPRDSDDIGDDEALFLKKNDLSSGLLFDPASLPPLPTTTTPQHVDASIYASKPSSNSTELTQQVEQSKNVDATAEDGVAAAVAAQLDPNGTVSTVASQNKAPNAILDDAKATQSVSATQNAADQPDGPDVPPVEVAPPLPEDEADLTASEQQYVVDQQEPSRPAKVVHLPPEDVQEAKLRQREAEEERRRQSDAESKSSQHLTAPQTEIASSPSSTVGPYSAATPVPPQDSPDTSPDSESAQVEVLPPKEVRPSPEEQRQKEEHDRLLEAQKEIAKREALGDVDQTPDEQLQWEAREAAAREAEEQAAREEVGGPEPTSKDGRDSTEAEQVVESMQVDDESQAQVDPTPAQDEKHVKTPAIEEEGASKQEEKTTDGDNVDVAIRRSRTPHPINTDVRTESPAEPSTASARPERMTTRVSSGVLRQKSVSEILGQSQSPPTDQFDSSKAAMSPEPISPLTQRHPNDNANITQATPVHAARQTPRSLQQHRLSTVSRPSLEQLDTLKGAADDPNKDYLEPLFRIQAHEAPNSNTKTLPELIRTGTKALSTDDHFTALHERLDFRMLRRIYQLQNANKWSLRQMEKCREPEQPVTLHDHMMAEMKWMRKDFKAERKLKKNVCAFLAEKCAEWVAASPDERILLQVKVKAPQPHGTEDAADAVPELEQAGDSAAEDEAPRTPRDTSPLPATVVIAPELADIVQELRKSGKLPRAVTTLPIVGLREVQDPKPTRTPVTLVSKFIDGKVLPKSVAPTLKRSRFQYEDEEEALEAEPDSKRLREEQLLAPENVECALFQDESKPIRERLHSNNAFRPPSEFIMPSTQFYEFRNGSQWIQEDDQKLRKLAKEYSFNWSLIADEMALPTCFKSSAERRTPWECFERWVDLESLPADMRKTVYFKTWFQRLEQSQNAAERRYLQQIAHLQQAAAASGAPAHVPPRRRTLPTRVEKRKSSRYLWMIDGFRKLAKKREQQQWKQAETARAAAQRKSQTETNPVKMVKMTPQEFSKKRQERDDQMKAAQQQYLLKQREAHQRQMAIARGQAQPGGMPNGAQPQQRPPGANQPGQQPQMQQPQANGQAQNVNGQAPAQPQVRQTVAVAPQRNGHLAPPQVNGQGMPQAPMQARQGMPQQNMQQMAQANAQGRNGQFPNQQQYPMPNGNMPSPGGNMTTAQQLQQNQALLAAFHQQQSGNNQGQNMNQNGSNQQMSASPSMPPPPTPHGGNPQQLSSGHVPQIIAITNQLRVSNPGLSEDQLKAMATQQMKAQSQSSSQTRQSAMNAAAGIPNQSQMQQQQQYAHNQNAYQRNGQMPNGMNGTYVNGDGNNQQANMSPVNNNSSPSQQQQQVYAQKLWQRQQLQLQQMQMQSPNAQHAQLNGSPSVSHASPSMTPASPSMQYSNMNQMGGMGTPMAAGMNGQRPPSRSNTPQMQRLGSSGSGVPTMGSGGMQSPGSQMQGSSPRNMQASMAR</sequence>
<dbReference type="Proteomes" id="UP001305779">
    <property type="component" value="Unassembled WGS sequence"/>
</dbReference>
<keyword evidence="6" id="KW-0539">Nucleus</keyword>
<feature type="domain" description="HSA" evidence="11">
    <location>
        <begin position="632"/>
        <end position="707"/>
    </location>
</feature>
<feature type="compositionally biased region" description="Low complexity" evidence="9">
    <location>
        <begin position="1300"/>
        <end position="1319"/>
    </location>
</feature>
<gene>
    <name evidence="12" type="ORF">PRZ48_008510</name>
</gene>
<feature type="compositionally biased region" description="Basic and acidic residues" evidence="9">
    <location>
        <begin position="298"/>
        <end position="331"/>
    </location>
</feature>
<feature type="compositionally biased region" description="Low complexity" evidence="9">
    <location>
        <begin position="1235"/>
        <end position="1255"/>
    </location>
</feature>
<evidence type="ECO:0000256" key="6">
    <source>
        <dbReference type="ARBA" id="ARBA00023242"/>
    </source>
</evidence>
<feature type="compositionally biased region" description="Basic residues" evidence="9">
    <location>
        <begin position="984"/>
        <end position="994"/>
    </location>
</feature>
<evidence type="ECO:0000313" key="12">
    <source>
        <dbReference type="EMBL" id="KAK4500321.1"/>
    </source>
</evidence>
<comment type="function">
    <text evidence="7">Component of the NuA4 histone acetyltransferase complex which is involved in transcriptional activation of selected genes principally by acetylation of nucleosomal histone H4 and H2A. The NuA4 complex is also involved in DNA repair.</text>
</comment>
<dbReference type="PROSITE" id="PS51204">
    <property type="entry name" value="HSA"/>
    <property type="match status" value="1"/>
</dbReference>
<evidence type="ECO:0000256" key="7">
    <source>
        <dbReference type="ARBA" id="ARBA00025178"/>
    </source>
</evidence>
<name>A0ABR0EGD5_ZASCE</name>
<protein>
    <recommendedName>
        <fullName evidence="8">Vacuolar import and degradation protein 21</fullName>
    </recommendedName>
</protein>
<feature type="compositionally biased region" description="Polar residues" evidence="9">
    <location>
        <begin position="477"/>
        <end position="496"/>
    </location>
</feature>
<reference evidence="12 13" key="1">
    <citation type="journal article" date="2023" name="G3 (Bethesda)">
        <title>A chromosome-level genome assembly of Zasmidium syzygii isolated from banana leaves.</title>
        <authorList>
            <person name="van Westerhoven A.C."/>
            <person name="Mehrabi R."/>
            <person name="Talebi R."/>
            <person name="Steentjes M.B.F."/>
            <person name="Corcolon B."/>
            <person name="Chong P.A."/>
            <person name="Kema G.H.J."/>
            <person name="Seidl M.F."/>
        </authorList>
    </citation>
    <scope>NUCLEOTIDE SEQUENCE [LARGE SCALE GENOMIC DNA]</scope>
    <source>
        <strain evidence="12 13">P124</strain>
    </source>
</reference>
<feature type="compositionally biased region" description="Polar residues" evidence="9">
    <location>
        <begin position="1350"/>
        <end position="1372"/>
    </location>
</feature>
<feature type="region of interest" description="Disordered" evidence="9">
    <location>
        <begin position="1235"/>
        <end position="1273"/>
    </location>
</feature>
<evidence type="ECO:0000256" key="3">
    <source>
        <dbReference type="ARBA" id="ARBA00022763"/>
    </source>
</evidence>
<feature type="compositionally biased region" description="Basic and acidic residues" evidence="9">
    <location>
        <begin position="1"/>
        <end position="20"/>
    </location>
</feature>
<dbReference type="PANTHER" id="PTHR46459:SF1">
    <property type="entry name" value="E1A-BINDING PROTEIN P400"/>
    <property type="match status" value="1"/>
</dbReference>
<feature type="region of interest" description="Disordered" evidence="9">
    <location>
        <begin position="1452"/>
        <end position="1508"/>
    </location>
</feature>
<feature type="compositionally biased region" description="Low complexity" evidence="9">
    <location>
        <begin position="1489"/>
        <end position="1499"/>
    </location>
</feature>
<feature type="region of interest" description="Disordered" evidence="9">
    <location>
        <begin position="715"/>
        <end position="735"/>
    </location>
</feature>
<evidence type="ECO:0000256" key="5">
    <source>
        <dbReference type="ARBA" id="ARBA00023204"/>
    </source>
</evidence>
<feature type="region of interest" description="Disordered" evidence="9">
    <location>
        <begin position="1088"/>
        <end position="1215"/>
    </location>
</feature>
<dbReference type="InterPro" id="IPR001005">
    <property type="entry name" value="SANT/Myb"/>
</dbReference>
<dbReference type="EMBL" id="JAXOVC010000006">
    <property type="protein sequence ID" value="KAK4500321.1"/>
    <property type="molecule type" value="Genomic_DNA"/>
</dbReference>
<feature type="compositionally biased region" description="Basic and acidic residues" evidence="9">
    <location>
        <begin position="226"/>
        <end position="249"/>
    </location>
</feature>
<feature type="compositionally biased region" description="Low complexity" evidence="9">
    <location>
        <begin position="1423"/>
        <end position="1434"/>
    </location>
</feature>
<feature type="compositionally biased region" description="Polar residues" evidence="9">
    <location>
        <begin position="250"/>
        <end position="269"/>
    </location>
</feature>
<feature type="compositionally biased region" description="Low complexity" evidence="9">
    <location>
        <begin position="1373"/>
        <end position="1388"/>
    </location>
</feature>
<evidence type="ECO:0000259" key="10">
    <source>
        <dbReference type="PROSITE" id="PS50090"/>
    </source>
</evidence>
<keyword evidence="3" id="KW-0227">DNA damage</keyword>
<evidence type="ECO:0000256" key="1">
    <source>
        <dbReference type="ARBA" id="ARBA00004123"/>
    </source>
</evidence>
<feature type="region of interest" description="Disordered" evidence="9">
    <location>
        <begin position="975"/>
        <end position="994"/>
    </location>
</feature>
<feature type="compositionally biased region" description="Low complexity" evidence="9">
    <location>
        <begin position="1395"/>
        <end position="1407"/>
    </location>
</feature>
<evidence type="ECO:0000256" key="2">
    <source>
        <dbReference type="ARBA" id="ARBA00008913"/>
    </source>
</evidence>
<comment type="subcellular location">
    <subcellularLocation>
        <location evidence="1">Nucleus</location>
    </subcellularLocation>
</comment>
<dbReference type="Pfam" id="PF07529">
    <property type="entry name" value="HSA"/>
    <property type="match status" value="1"/>
</dbReference>
<feature type="compositionally biased region" description="Low complexity" evidence="9">
    <location>
        <begin position="1329"/>
        <end position="1349"/>
    </location>
</feature>
<evidence type="ECO:0000256" key="4">
    <source>
        <dbReference type="ARBA" id="ARBA00022853"/>
    </source>
</evidence>
<feature type="compositionally biased region" description="Basic and acidic residues" evidence="9">
    <location>
        <begin position="416"/>
        <end position="426"/>
    </location>
</feature>
<feature type="domain" description="Myb-like" evidence="10">
    <location>
        <begin position="873"/>
        <end position="933"/>
    </location>
</feature>
<feature type="compositionally biased region" description="Basic and acidic residues" evidence="9">
    <location>
        <begin position="1052"/>
        <end position="1063"/>
    </location>
</feature>
<keyword evidence="4" id="KW-0156">Chromatin regulator</keyword>
<keyword evidence="13" id="KW-1185">Reference proteome</keyword>
<feature type="compositionally biased region" description="Polar residues" evidence="9">
    <location>
        <begin position="199"/>
        <end position="211"/>
    </location>
</feature>
<feature type="region of interest" description="Disordered" evidence="9">
    <location>
        <begin position="1"/>
        <end position="22"/>
    </location>
</feature>
<dbReference type="InterPro" id="IPR009057">
    <property type="entry name" value="Homeodomain-like_sf"/>
</dbReference>
<comment type="caution">
    <text evidence="12">The sequence shown here is derived from an EMBL/GenBank/DDBJ whole genome shotgun (WGS) entry which is preliminary data.</text>
</comment>
<keyword evidence="5" id="KW-0234">DNA repair</keyword>
<feature type="compositionally biased region" description="Low complexity" evidence="9">
    <location>
        <begin position="1168"/>
        <end position="1192"/>
    </location>
</feature>
<accession>A0ABR0EGD5</accession>
<feature type="compositionally biased region" description="Pro residues" evidence="9">
    <location>
        <begin position="179"/>
        <end position="190"/>
    </location>
</feature>
<feature type="compositionally biased region" description="Low complexity" evidence="9">
    <location>
        <begin position="1200"/>
        <end position="1215"/>
    </location>
</feature>
<feature type="compositionally biased region" description="Polar residues" evidence="9">
    <location>
        <begin position="508"/>
        <end position="519"/>
    </location>
</feature>
<dbReference type="PANTHER" id="PTHR46459">
    <property type="entry name" value="E1A-BINDING PROTEIN P400-RELATED"/>
    <property type="match status" value="1"/>
</dbReference>
<feature type="compositionally biased region" description="Low complexity" evidence="9">
    <location>
        <begin position="1096"/>
        <end position="1137"/>
    </location>
</feature>
<evidence type="ECO:0000256" key="9">
    <source>
        <dbReference type="SAM" id="MobiDB-lite"/>
    </source>
</evidence>
<evidence type="ECO:0000259" key="11">
    <source>
        <dbReference type="PROSITE" id="PS51204"/>
    </source>
</evidence>
<feature type="compositionally biased region" description="Polar residues" evidence="9">
    <location>
        <begin position="1459"/>
        <end position="1478"/>
    </location>
</feature>
<dbReference type="Gene3D" id="1.10.10.60">
    <property type="entry name" value="Homeodomain-like"/>
    <property type="match status" value="1"/>
</dbReference>
<feature type="region of interest" description="Disordered" evidence="9">
    <location>
        <begin position="161"/>
        <end position="519"/>
    </location>
</feature>
<dbReference type="SUPFAM" id="SSF46689">
    <property type="entry name" value="Homeodomain-like"/>
    <property type="match status" value="1"/>
</dbReference>
<dbReference type="SMART" id="SM00717">
    <property type="entry name" value="SANT"/>
    <property type="match status" value="1"/>
</dbReference>
<organism evidence="12 13">
    <name type="scientific">Zasmidium cellare</name>
    <name type="common">Wine cellar mold</name>
    <name type="synonym">Racodium cellare</name>
    <dbReference type="NCBI Taxonomy" id="395010"/>
    <lineage>
        <taxon>Eukaryota</taxon>
        <taxon>Fungi</taxon>
        <taxon>Dikarya</taxon>
        <taxon>Ascomycota</taxon>
        <taxon>Pezizomycotina</taxon>
        <taxon>Dothideomycetes</taxon>
        <taxon>Dothideomycetidae</taxon>
        <taxon>Mycosphaerellales</taxon>
        <taxon>Mycosphaerellaceae</taxon>
        <taxon>Zasmidium</taxon>
    </lineage>
</organism>
<feature type="region of interest" description="Disordered" evidence="9">
    <location>
        <begin position="1300"/>
        <end position="1434"/>
    </location>
</feature>
<feature type="region of interest" description="Disordered" evidence="9">
    <location>
        <begin position="1020"/>
        <end position="1064"/>
    </location>
</feature>
<dbReference type="Pfam" id="PF13921">
    <property type="entry name" value="Myb_DNA-bind_6"/>
    <property type="match status" value="1"/>
</dbReference>
<proteinExistence type="inferred from homology"/>
<dbReference type="PROSITE" id="PS50090">
    <property type="entry name" value="MYB_LIKE"/>
    <property type="match status" value="1"/>
</dbReference>